<comment type="caution">
    <text evidence="4">The sequence shown here is derived from an EMBL/GenBank/DDBJ whole genome shotgun (WGS) entry which is preliminary data.</text>
</comment>
<protein>
    <recommendedName>
        <fullName evidence="3">AIG1-type G domain-containing protein</fullName>
    </recommendedName>
</protein>
<proteinExistence type="predicted"/>
<dbReference type="AlphaFoldDB" id="A0A8H6HPE7"/>
<dbReference type="Gene3D" id="3.40.50.300">
    <property type="entry name" value="P-loop containing nucleotide triphosphate hydrolases"/>
    <property type="match status" value="1"/>
</dbReference>
<dbReference type="SUPFAM" id="SSF52540">
    <property type="entry name" value="P-loop containing nucleoside triphosphate hydrolases"/>
    <property type="match status" value="1"/>
</dbReference>
<dbReference type="InterPro" id="IPR006703">
    <property type="entry name" value="G_AIG1"/>
</dbReference>
<dbReference type="GO" id="GO:0005525">
    <property type="term" value="F:GTP binding"/>
    <property type="evidence" value="ECO:0007669"/>
    <property type="project" value="InterPro"/>
</dbReference>
<accession>A0A8H6HPE7</accession>
<name>A0A8H6HPE7_9AGAR</name>
<organism evidence="4 5">
    <name type="scientific">Ephemerocybe angulata</name>
    <dbReference type="NCBI Taxonomy" id="980116"/>
    <lineage>
        <taxon>Eukaryota</taxon>
        <taxon>Fungi</taxon>
        <taxon>Dikarya</taxon>
        <taxon>Basidiomycota</taxon>
        <taxon>Agaricomycotina</taxon>
        <taxon>Agaricomycetes</taxon>
        <taxon>Agaricomycetidae</taxon>
        <taxon>Agaricales</taxon>
        <taxon>Agaricineae</taxon>
        <taxon>Psathyrellaceae</taxon>
        <taxon>Ephemerocybe</taxon>
    </lineage>
</organism>
<evidence type="ECO:0000256" key="2">
    <source>
        <dbReference type="SAM" id="MobiDB-lite"/>
    </source>
</evidence>
<reference evidence="4 5" key="1">
    <citation type="submission" date="2020-07" db="EMBL/GenBank/DDBJ databases">
        <title>Comparative genomics of pyrophilous fungi reveals a link between fire events and developmental genes.</title>
        <authorList>
            <consortium name="DOE Joint Genome Institute"/>
            <person name="Steindorff A.S."/>
            <person name="Carver A."/>
            <person name="Calhoun S."/>
            <person name="Stillman K."/>
            <person name="Liu H."/>
            <person name="Lipzen A."/>
            <person name="Pangilinan J."/>
            <person name="Labutti K."/>
            <person name="Bruns T.D."/>
            <person name="Grigoriev I.V."/>
        </authorList>
    </citation>
    <scope>NUCLEOTIDE SEQUENCE [LARGE SCALE GENOMIC DNA]</scope>
    <source>
        <strain evidence="4 5">CBS 144469</strain>
    </source>
</reference>
<dbReference type="Pfam" id="PF04548">
    <property type="entry name" value="AIG1"/>
    <property type="match status" value="1"/>
</dbReference>
<feature type="domain" description="AIG1-type G" evidence="3">
    <location>
        <begin position="8"/>
        <end position="68"/>
    </location>
</feature>
<evidence type="ECO:0000259" key="3">
    <source>
        <dbReference type="Pfam" id="PF04548"/>
    </source>
</evidence>
<gene>
    <name evidence="4" type="ORF">DFP72DRAFT_504588</name>
</gene>
<dbReference type="OrthoDB" id="2967170at2759"/>
<keyword evidence="1" id="KW-0547">Nucleotide-binding</keyword>
<evidence type="ECO:0000256" key="1">
    <source>
        <dbReference type="ARBA" id="ARBA00022741"/>
    </source>
</evidence>
<dbReference type="EMBL" id="JACGCI010000054">
    <property type="protein sequence ID" value="KAF6750778.1"/>
    <property type="molecule type" value="Genomic_DNA"/>
</dbReference>
<dbReference type="InterPro" id="IPR027417">
    <property type="entry name" value="P-loop_NTPase"/>
</dbReference>
<feature type="region of interest" description="Disordered" evidence="2">
    <location>
        <begin position="321"/>
        <end position="364"/>
    </location>
</feature>
<evidence type="ECO:0000313" key="5">
    <source>
        <dbReference type="Proteomes" id="UP000521943"/>
    </source>
</evidence>
<dbReference type="Proteomes" id="UP000521943">
    <property type="component" value="Unassembled WGS sequence"/>
</dbReference>
<keyword evidence="5" id="KW-1185">Reference proteome</keyword>
<sequence>MPNVSALVICIGKTGAGKSTFINNLLRKNVAEVQGHSGSCTRTTAQYNYCLRDGQHIGLVDTPSLDCFNPDFDMPTRDTILDDMQEVIKEARARQPDTVCYILVFQHAGDEQPMLALAGSHRRKFADLISTAKVAVVTTQWDLLTADRPNNPLSEEEAIAEEDELYTARSFLKSLRDNHKVLSYYRSGRASCREYAPVAGYMSPEDLIHQVLGISNPSPASTAEPAFATVDIINELRSRACQLERMISTLLPLMSTPSPEAVSDELADAKKECARLKEDMARLRQDKLDLTLQLADAHGKSAKKSEEVIKLTKERDVLNERVKHLESEAPTPFDLTGEKAKPQSKPDAGPGLSSKESSETLENLRKECEDLRSQTRWVSRQNSAAKEPFSVLPTLEKASLPIPGQLVYYSTKAGAGANPETSEIRNHSSLAIHASISGKLEGKDDDEKGIQRMVLQNGSHIWTHPTDRSVHVSTPGSAGGQTAYILPALCGKVLHVLSLPFESSWQGVKSIRVEDTRYAPAVLEKIRVSNNLPFHIFVTILSSEYTDSEERWQHRIAPGKWATRDVWKRKYPETVLVSVGGATGSVRAYLGRPGFTLYVDPWQWS</sequence>
<evidence type="ECO:0000313" key="4">
    <source>
        <dbReference type="EMBL" id="KAF6750778.1"/>
    </source>
</evidence>